<dbReference type="Pfam" id="PF00589">
    <property type="entry name" value="Phage_integrase"/>
    <property type="match status" value="1"/>
</dbReference>
<evidence type="ECO:0000313" key="3">
    <source>
        <dbReference type="EMBL" id="QIP43840.1"/>
    </source>
</evidence>
<evidence type="ECO:0000256" key="1">
    <source>
        <dbReference type="ARBA" id="ARBA00023172"/>
    </source>
</evidence>
<dbReference type="Gene3D" id="1.10.443.10">
    <property type="entry name" value="Intergrase catalytic core"/>
    <property type="match status" value="1"/>
</dbReference>
<evidence type="ECO:0000313" key="4">
    <source>
        <dbReference type="Proteomes" id="UP000502345"/>
    </source>
</evidence>
<dbReference type="InterPro" id="IPR050090">
    <property type="entry name" value="Tyrosine_recombinase_XerCD"/>
</dbReference>
<dbReference type="GO" id="GO:0015074">
    <property type="term" value="P:DNA integration"/>
    <property type="evidence" value="ECO:0007669"/>
    <property type="project" value="InterPro"/>
</dbReference>
<proteinExistence type="predicted"/>
<dbReference type="GO" id="GO:0006310">
    <property type="term" value="P:DNA recombination"/>
    <property type="evidence" value="ECO:0007669"/>
    <property type="project" value="UniProtKB-KW"/>
</dbReference>
<dbReference type="PROSITE" id="PS51898">
    <property type="entry name" value="TYR_RECOMBINASE"/>
    <property type="match status" value="1"/>
</dbReference>
<dbReference type="InterPro" id="IPR011010">
    <property type="entry name" value="DNA_brk_join_enz"/>
</dbReference>
<organism evidence="3 4">
    <name type="scientific">Rhodococcus erythropolis</name>
    <name type="common">Arthrobacter picolinophilus</name>
    <dbReference type="NCBI Taxonomy" id="1833"/>
    <lineage>
        <taxon>Bacteria</taxon>
        <taxon>Bacillati</taxon>
        <taxon>Actinomycetota</taxon>
        <taxon>Actinomycetes</taxon>
        <taxon>Mycobacteriales</taxon>
        <taxon>Nocardiaceae</taxon>
        <taxon>Rhodococcus</taxon>
        <taxon>Rhodococcus erythropolis group</taxon>
    </lineage>
</organism>
<evidence type="ECO:0000259" key="2">
    <source>
        <dbReference type="PROSITE" id="PS51898"/>
    </source>
</evidence>
<dbReference type="InterPro" id="IPR013762">
    <property type="entry name" value="Integrase-like_cat_sf"/>
</dbReference>
<gene>
    <name evidence="3" type="ORF">G9444_6597</name>
</gene>
<dbReference type="InterPro" id="IPR002104">
    <property type="entry name" value="Integrase_catalytic"/>
</dbReference>
<dbReference type="AlphaFoldDB" id="A0A6G9D449"/>
<accession>A0A6G9D449</accession>
<dbReference type="PANTHER" id="PTHR30349:SF85">
    <property type="entry name" value="TYR RECOMBINASE DOMAIN-CONTAINING PROTEIN"/>
    <property type="match status" value="1"/>
</dbReference>
<dbReference type="Proteomes" id="UP000502345">
    <property type="component" value="Plasmid plas1"/>
</dbReference>
<keyword evidence="3" id="KW-0614">Plasmid</keyword>
<reference evidence="3 4" key="1">
    <citation type="submission" date="2020-03" db="EMBL/GenBank/DDBJ databases">
        <title>Screen low temperature-resistant strains for efficient degradation of petroleum hydrocarbons under the low temperature.</title>
        <authorList>
            <person name="Wang Y."/>
            <person name="Chen J."/>
        </authorList>
    </citation>
    <scope>NUCLEOTIDE SEQUENCE [LARGE SCALE GENOMIC DNA]</scope>
    <source>
        <strain evidence="3 4">KB1</strain>
        <plasmid evidence="3 4">plas1</plasmid>
    </source>
</reference>
<sequence>MLMTEGLRLIPGNVVPIESIESDPVVFQRNCVDAFVASWRARGFSPVTIDNDIGLLERTLTALGRPAWEVTAEDIDRVVGSLAVAGRAPSTRREYVQIFKGFHWFLQVRKAAEIEAVFGVKLVCPVDEFNASRHVGDDSPALVQPPTPERVREFFEFMKARIVTARKYGPAARDYALFRTLYHAGLRSEEAALLDLPDVHFDRGPFGKLHVRFGKGARMSGPRPRWVPMLDGLDLVLRWFLTDVRPKFPDSPVLFADESGGPLHRGTIRNRLRYLMELEGRPRSERFSPHALRRACATHNYERGVDLVAIQQLLGHWTVGSTMRYVRPSATFIEDAYRRAVTTTLAELSGEDERA</sequence>
<dbReference type="EMBL" id="CP050125">
    <property type="protein sequence ID" value="QIP43840.1"/>
    <property type="molecule type" value="Genomic_DNA"/>
</dbReference>
<geneLocation type="plasmid" evidence="3 4">
    <name>plas1</name>
</geneLocation>
<feature type="domain" description="Tyr recombinase" evidence="2">
    <location>
        <begin position="141"/>
        <end position="338"/>
    </location>
</feature>
<keyword evidence="1" id="KW-0233">DNA recombination</keyword>
<protein>
    <submittedName>
        <fullName evidence="3">Tyrosine recombinase</fullName>
    </submittedName>
</protein>
<dbReference type="CDD" id="cd00397">
    <property type="entry name" value="DNA_BRE_C"/>
    <property type="match status" value="1"/>
</dbReference>
<dbReference type="PANTHER" id="PTHR30349">
    <property type="entry name" value="PHAGE INTEGRASE-RELATED"/>
    <property type="match status" value="1"/>
</dbReference>
<dbReference type="SUPFAM" id="SSF56349">
    <property type="entry name" value="DNA breaking-rejoining enzymes"/>
    <property type="match status" value="1"/>
</dbReference>
<dbReference type="GO" id="GO:0003677">
    <property type="term" value="F:DNA binding"/>
    <property type="evidence" value="ECO:0007669"/>
    <property type="project" value="InterPro"/>
</dbReference>
<name>A0A6G9D449_RHOER</name>